<dbReference type="InterPro" id="IPR054384">
    <property type="entry name" value="SecDF_P1_head"/>
</dbReference>
<dbReference type="Pfam" id="PF22599">
    <property type="entry name" value="SecDF_P1_head"/>
    <property type="match status" value="1"/>
</dbReference>
<evidence type="ECO:0000313" key="5">
    <source>
        <dbReference type="Proteomes" id="UP001165124"/>
    </source>
</evidence>
<evidence type="ECO:0000256" key="2">
    <source>
        <dbReference type="SAM" id="Phobius"/>
    </source>
</evidence>
<evidence type="ECO:0000313" key="4">
    <source>
        <dbReference type="EMBL" id="GLW65900.1"/>
    </source>
</evidence>
<dbReference type="Gene3D" id="3.30.1360.200">
    <property type="match status" value="1"/>
</dbReference>
<dbReference type="Proteomes" id="UP001165124">
    <property type="component" value="Unassembled WGS sequence"/>
</dbReference>
<keyword evidence="5" id="KW-1185">Reference proteome</keyword>
<keyword evidence="2" id="KW-1133">Transmembrane helix</keyword>
<protein>
    <recommendedName>
        <fullName evidence="3">SecDF P1 head subdomain domain-containing protein</fullName>
    </recommendedName>
</protein>
<feature type="compositionally biased region" description="Low complexity" evidence="1">
    <location>
        <begin position="35"/>
        <end position="45"/>
    </location>
</feature>
<reference evidence="4" key="1">
    <citation type="submission" date="2023-02" db="EMBL/GenBank/DDBJ databases">
        <title>Actinomadura rubrobrunea NBRC 14622.</title>
        <authorList>
            <person name="Ichikawa N."/>
            <person name="Sato H."/>
            <person name="Tonouchi N."/>
        </authorList>
    </citation>
    <scope>NUCLEOTIDE SEQUENCE</scope>
    <source>
        <strain evidence="4">NBRC 14622</strain>
    </source>
</reference>
<gene>
    <name evidence="4" type="ORF">Arub01_41440</name>
</gene>
<proteinExistence type="predicted"/>
<dbReference type="AlphaFoldDB" id="A0A9W6UYN7"/>
<feature type="compositionally biased region" description="Basic and acidic residues" evidence="1">
    <location>
        <begin position="7"/>
        <end position="34"/>
    </location>
</feature>
<feature type="compositionally biased region" description="Basic residues" evidence="1">
    <location>
        <begin position="84"/>
        <end position="98"/>
    </location>
</feature>
<feature type="transmembrane region" description="Helical" evidence="2">
    <location>
        <begin position="184"/>
        <end position="207"/>
    </location>
</feature>
<feature type="compositionally biased region" description="Low complexity" evidence="1">
    <location>
        <begin position="58"/>
        <end position="67"/>
    </location>
</feature>
<evidence type="ECO:0000256" key="1">
    <source>
        <dbReference type="SAM" id="MobiDB-lite"/>
    </source>
</evidence>
<sequence>MRVIPRRSRDRDRSRVAVPGHDEQQSAAAEREPPSRASADAAPSAPGGGGPDGGAEQSGGASASGRGETSPGSTKTSEKTSERRGRRRRRKKKGKARHGQPAPHSERAEAPAQPVTVPLEGERGVGLGMDRPGFTTLPGDPDSRRRARAAARLREAAEVKRSRAAYRRRYADAEQAARAHRSALLVMVVTLGLLIAAVAVSGAMIAASMRTRPVALAAPLQIFPVTHTTPGQCPAGTPGVTGQTASGPTCYRLAQGIAIREVAELRTQRNDDSGAYDVAMTLRKRDRAAFAELTRATVGRDLAFVVRDRLVTAPRVDMPILDGRIVITGSADRAQADRLVRDLKGR</sequence>
<keyword evidence="2" id="KW-0472">Membrane</keyword>
<keyword evidence="2" id="KW-0812">Transmembrane</keyword>
<dbReference type="RefSeq" id="WP_083951667.1">
    <property type="nucleotide sequence ID" value="NZ_BSRZ01000011.1"/>
</dbReference>
<feature type="region of interest" description="Disordered" evidence="1">
    <location>
        <begin position="1"/>
        <end position="145"/>
    </location>
</feature>
<organism evidence="4 5">
    <name type="scientific">Actinomadura rubrobrunea</name>
    <dbReference type="NCBI Taxonomy" id="115335"/>
    <lineage>
        <taxon>Bacteria</taxon>
        <taxon>Bacillati</taxon>
        <taxon>Actinomycetota</taxon>
        <taxon>Actinomycetes</taxon>
        <taxon>Streptosporangiales</taxon>
        <taxon>Thermomonosporaceae</taxon>
        <taxon>Actinomadura</taxon>
    </lineage>
</organism>
<comment type="caution">
    <text evidence="4">The sequence shown here is derived from an EMBL/GenBank/DDBJ whole genome shotgun (WGS) entry which is preliminary data.</text>
</comment>
<accession>A0A9W6UYN7</accession>
<dbReference type="EMBL" id="BSRZ01000011">
    <property type="protein sequence ID" value="GLW65900.1"/>
    <property type="molecule type" value="Genomic_DNA"/>
</dbReference>
<name>A0A9W6UYN7_9ACTN</name>
<evidence type="ECO:0000259" key="3">
    <source>
        <dbReference type="Pfam" id="PF22599"/>
    </source>
</evidence>
<feature type="domain" description="SecDF P1 head subdomain" evidence="3">
    <location>
        <begin position="261"/>
        <end position="341"/>
    </location>
</feature>
<feature type="compositionally biased region" description="Gly residues" evidence="1">
    <location>
        <begin position="46"/>
        <end position="57"/>
    </location>
</feature>